<accession>A0A3B0ZS01</accession>
<dbReference type="InterPro" id="IPR008040">
    <property type="entry name" value="Hydant_A_N"/>
</dbReference>
<proteinExistence type="predicted"/>
<dbReference type="InterPro" id="IPR002821">
    <property type="entry name" value="Hydantoinase_A"/>
</dbReference>
<dbReference type="GO" id="GO:0005829">
    <property type="term" value="C:cytosol"/>
    <property type="evidence" value="ECO:0007669"/>
    <property type="project" value="TreeGrafter"/>
</dbReference>
<organism evidence="3">
    <name type="scientific">hydrothermal vent metagenome</name>
    <dbReference type="NCBI Taxonomy" id="652676"/>
    <lineage>
        <taxon>unclassified sequences</taxon>
        <taxon>metagenomes</taxon>
        <taxon>ecological metagenomes</taxon>
    </lineage>
</organism>
<dbReference type="GO" id="GO:0006749">
    <property type="term" value="P:glutathione metabolic process"/>
    <property type="evidence" value="ECO:0007669"/>
    <property type="project" value="TreeGrafter"/>
</dbReference>
<dbReference type="EC" id="3.5.2.14" evidence="3"/>
<dbReference type="EMBL" id="UOFT01000052">
    <property type="protein sequence ID" value="VAW96258.1"/>
    <property type="molecule type" value="Genomic_DNA"/>
</dbReference>
<gene>
    <name evidence="3" type="ORF">MNBD_GAMMA23-1716</name>
</gene>
<evidence type="ECO:0000259" key="1">
    <source>
        <dbReference type="Pfam" id="PF01968"/>
    </source>
</evidence>
<dbReference type="GO" id="GO:0047423">
    <property type="term" value="F:N-methylhydantoinase (ATP-hydrolyzing) activity"/>
    <property type="evidence" value="ECO:0007669"/>
    <property type="project" value="UniProtKB-EC"/>
</dbReference>
<protein>
    <submittedName>
        <fullName evidence="3">N-methylhydantoinase A</fullName>
        <ecNumber evidence="3">3.5.2.14</ecNumber>
    </submittedName>
</protein>
<feature type="domain" description="Hydantoinase A/oxoprolinase" evidence="1">
    <location>
        <begin position="200"/>
        <end position="481"/>
    </location>
</feature>
<dbReference type="Pfam" id="PF05378">
    <property type="entry name" value="Hydant_A_N"/>
    <property type="match status" value="1"/>
</dbReference>
<reference evidence="3" key="1">
    <citation type="submission" date="2018-06" db="EMBL/GenBank/DDBJ databases">
        <authorList>
            <person name="Zhirakovskaya E."/>
        </authorList>
    </citation>
    <scope>NUCLEOTIDE SEQUENCE</scope>
</reference>
<dbReference type="InterPro" id="IPR045079">
    <property type="entry name" value="Oxoprolinase-like"/>
</dbReference>
<dbReference type="GO" id="GO:0017168">
    <property type="term" value="F:5-oxoprolinase (ATP-hydrolyzing) activity"/>
    <property type="evidence" value="ECO:0007669"/>
    <property type="project" value="TreeGrafter"/>
</dbReference>
<dbReference type="Pfam" id="PF01968">
    <property type="entry name" value="Hydantoinase_A"/>
    <property type="match status" value="1"/>
</dbReference>
<dbReference type="PANTHER" id="PTHR11365">
    <property type="entry name" value="5-OXOPROLINASE RELATED"/>
    <property type="match status" value="1"/>
</dbReference>
<evidence type="ECO:0000259" key="2">
    <source>
        <dbReference type="Pfam" id="PF05378"/>
    </source>
</evidence>
<name>A0A3B0ZS01_9ZZZZ</name>
<feature type="domain" description="Hydantoinase/oxoprolinase N-terminal" evidence="2">
    <location>
        <begin position="5"/>
        <end position="178"/>
    </location>
</feature>
<sequence>MNIYLGVDTGGTFTDFVLFKNNQLQTHKVLSTPHAPEQAILAGIKDLQLNTLANTDNLYIVHGSTVATNAVLEGKGVSTVFITNRGFKDMLSLGRQARRELYNLQPEYNAAPVKAECCLETGGRLSASGEVLDDLTAQDLENLVAQVRAIKPQAVVVNLLFSYLDNHFEQQIAQALEKALPELFISCSSNILPEYKEYERGMTTWLNAYVGPLVQGYLQRLQQGVSNIVSAKNTITVMQSAGNTIAAELAGEQAVHMLLSGPAGGLAAAEYLGKLTNFKRLLTFDMGGTSTDVALIEGKIQLTNESKIADYPVAIPMVDMHTIGAGGGSIAFIDGGGLLQVGPKSAGANPGPACYGQGGVQPTVTDANLVLGRLLPAAFLGGGMSLDVAAASKAINMLAEQLNLSCEQTAHGIINIANEHMANALRVMSVQRGIDPRDLCLTSFGGAGGLHVCALANALQISTAMVPMHSGVLSALGMLVAPKGRELSHTFNAVLSESLQNKITQALKSLIAQGEAALFKEAVASEDIMISTRLDCRYQGQSYTLDIPYVYLDSSAVKQCKQDFIARHQQRYGHSLNLPIELVNIRVSLNASQTTFELSEVPVKNKASEPIYRVGNDKEVAVYQRIDLAVSQIINGPALIIETTATTFVDSGWRCEMDVFGNLVLVNIL</sequence>
<keyword evidence="3" id="KW-0378">Hydrolase</keyword>
<evidence type="ECO:0000313" key="3">
    <source>
        <dbReference type="EMBL" id="VAW96258.1"/>
    </source>
</evidence>
<dbReference type="AlphaFoldDB" id="A0A3B0ZS01"/>
<dbReference type="PANTHER" id="PTHR11365:SF23">
    <property type="entry name" value="HYPOTHETICAL 5-OXOPROLINASE (EUROFUNG)-RELATED"/>
    <property type="match status" value="1"/>
</dbReference>